<feature type="chain" id="PRO_5016367378" evidence="1">
    <location>
        <begin position="30"/>
        <end position="210"/>
    </location>
</feature>
<keyword evidence="1" id="KW-0732">Signal</keyword>
<name>A0A328AN87_9CAUL</name>
<gene>
    <name evidence="3" type="ORF">DJ017_16675</name>
</gene>
<dbReference type="Pfam" id="PF04264">
    <property type="entry name" value="YceI"/>
    <property type="match status" value="1"/>
</dbReference>
<comment type="caution">
    <text evidence="3">The sequence shown here is derived from an EMBL/GenBank/DDBJ whole genome shotgun (WGS) entry which is preliminary data.</text>
</comment>
<dbReference type="Proteomes" id="UP000249254">
    <property type="component" value="Unassembled WGS sequence"/>
</dbReference>
<feature type="signal peptide" evidence="1">
    <location>
        <begin position="1"/>
        <end position="29"/>
    </location>
</feature>
<dbReference type="PROSITE" id="PS51318">
    <property type="entry name" value="TAT"/>
    <property type="match status" value="1"/>
</dbReference>
<dbReference type="EMBL" id="QFYQ01000001">
    <property type="protein sequence ID" value="RAK56027.1"/>
    <property type="molecule type" value="Genomic_DNA"/>
</dbReference>
<dbReference type="OrthoDB" id="9811006at2"/>
<sequence>MSPTLARRSFALAGAAALAAVAFSAPSFAQLVREPAAVQAGTYKVEPNHTRVLFAVNHMGFSTWYGNFTHASGGLTLDPAKPEASSLSVTVPTASVETTNTVLDGELKSADWLDAAKYPTVSFKSSKVTLTGPGQADVAGELTLHGVTKPVVLHAKFNGAGVNPLDKAYTVGFEVSGKIKRSDFGVTKYVPLIGDDVDMIISAAFEKQAG</sequence>
<proteinExistence type="predicted"/>
<dbReference type="PANTHER" id="PTHR34406">
    <property type="entry name" value="PROTEIN YCEI"/>
    <property type="match status" value="1"/>
</dbReference>
<evidence type="ECO:0000313" key="4">
    <source>
        <dbReference type="Proteomes" id="UP000249254"/>
    </source>
</evidence>
<dbReference type="SUPFAM" id="SSF101874">
    <property type="entry name" value="YceI-like"/>
    <property type="match status" value="1"/>
</dbReference>
<protein>
    <submittedName>
        <fullName evidence="3">Polyisoprenoid-binding protein</fullName>
    </submittedName>
</protein>
<dbReference type="RefSeq" id="WP_111529775.1">
    <property type="nucleotide sequence ID" value="NZ_JBHRSG010000003.1"/>
</dbReference>
<reference evidence="4" key="1">
    <citation type="submission" date="2018-05" db="EMBL/GenBank/DDBJ databases">
        <authorList>
            <person name="Li X."/>
        </authorList>
    </citation>
    <scope>NUCLEOTIDE SEQUENCE [LARGE SCALE GENOMIC DNA]</scope>
    <source>
        <strain evidence="4">LX32</strain>
    </source>
</reference>
<dbReference type="Gene3D" id="2.40.128.110">
    <property type="entry name" value="Lipid/polyisoprenoid-binding, YceI-like"/>
    <property type="match status" value="1"/>
</dbReference>
<evidence type="ECO:0000313" key="3">
    <source>
        <dbReference type="EMBL" id="RAK56027.1"/>
    </source>
</evidence>
<accession>A0A328AN87</accession>
<dbReference type="InterPro" id="IPR006311">
    <property type="entry name" value="TAT_signal"/>
</dbReference>
<keyword evidence="4" id="KW-1185">Reference proteome</keyword>
<dbReference type="SMART" id="SM00867">
    <property type="entry name" value="YceI"/>
    <property type="match status" value="1"/>
</dbReference>
<feature type="domain" description="Lipid/polyisoprenoid-binding YceI-like" evidence="2">
    <location>
        <begin position="42"/>
        <end position="206"/>
    </location>
</feature>
<dbReference type="PANTHER" id="PTHR34406:SF1">
    <property type="entry name" value="PROTEIN YCEI"/>
    <property type="match status" value="1"/>
</dbReference>
<dbReference type="AlphaFoldDB" id="A0A328AN87"/>
<dbReference type="InterPro" id="IPR007372">
    <property type="entry name" value="Lipid/polyisoprenoid-bd_YceI"/>
</dbReference>
<evidence type="ECO:0000256" key="1">
    <source>
        <dbReference type="SAM" id="SignalP"/>
    </source>
</evidence>
<dbReference type="InterPro" id="IPR036761">
    <property type="entry name" value="TTHA0802/YceI-like_sf"/>
</dbReference>
<evidence type="ECO:0000259" key="2">
    <source>
        <dbReference type="SMART" id="SM00867"/>
    </source>
</evidence>
<organism evidence="3 4">
    <name type="scientific">Phenylobacterium soli</name>
    <dbReference type="NCBI Taxonomy" id="2170551"/>
    <lineage>
        <taxon>Bacteria</taxon>
        <taxon>Pseudomonadati</taxon>
        <taxon>Pseudomonadota</taxon>
        <taxon>Alphaproteobacteria</taxon>
        <taxon>Caulobacterales</taxon>
        <taxon>Caulobacteraceae</taxon>
        <taxon>Phenylobacterium</taxon>
    </lineage>
</organism>